<evidence type="ECO:0000313" key="3">
    <source>
        <dbReference type="EMBL" id="CAD8218332.1"/>
    </source>
</evidence>
<dbReference type="Pfam" id="PF13621">
    <property type="entry name" value="Cupin_8"/>
    <property type="match status" value="1"/>
</dbReference>
<dbReference type="SMART" id="SM00558">
    <property type="entry name" value="JmjC"/>
    <property type="match status" value="1"/>
</dbReference>
<name>A0A7R9SXR4_9CHLO</name>
<dbReference type="InterPro" id="IPR003347">
    <property type="entry name" value="JmjC_dom"/>
</dbReference>
<sequence length="358" mass="39878">MSTSIAMSTSMSIMHMLSRDVRDLLLKSHHLSHSISWTVETVDLGGDNDDDSHMIMEPLSFVREFVAPARPLLIRNAAPNEWQIQAQPNQIAASLKGAKVQVDIAGGGLADAVVRAPGPEATFVFAQPFVTHMTFEQFHAELNEVALKMKQNNGIAEDTPVPYIQHQDNNLQQDFSQLLDAIPLDGPSWARKAFGEPPEARNFWAGCSASVTSAHRDHYNNVYAVLRGTKTFHLLPPTDAYFVPRKPFPNARWAMEQDGTCVPKLTNDHDVLWIQPDDERRAMEETDDGDECGGKFVTVDVNAGDILYLPPQWLHRVTQRGPSPDDDLCVAVNWWWAGSTTVDMRSAVQNALEGLREL</sequence>
<feature type="domain" description="JmjC" evidence="2">
    <location>
        <begin position="171"/>
        <end position="351"/>
    </location>
</feature>
<gene>
    <name evidence="3" type="ORF">PPRO1472_LOCUS1776</name>
</gene>
<dbReference type="InterPro" id="IPR014710">
    <property type="entry name" value="RmlC-like_jellyroll"/>
</dbReference>
<dbReference type="PANTHER" id="PTHR12461">
    <property type="entry name" value="HYPOXIA-INDUCIBLE FACTOR 1 ALPHA INHIBITOR-RELATED"/>
    <property type="match status" value="1"/>
</dbReference>
<accession>A0A7R9SXR4</accession>
<evidence type="ECO:0000259" key="2">
    <source>
        <dbReference type="PROSITE" id="PS51184"/>
    </source>
</evidence>
<protein>
    <recommendedName>
        <fullName evidence="2">JmjC domain-containing protein</fullName>
    </recommendedName>
</protein>
<dbReference type="EMBL" id="HBDW01002552">
    <property type="protein sequence ID" value="CAD8218332.1"/>
    <property type="molecule type" value="Transcribed_RNA"/>
</dbReference>
<reference evidence="3" key="1">
    <citation type="submission" date="2021-01" db="EMBL/GenBank/DDBJ databases">
        <authorList>
            <person name="Corre E."/>
            <person name="Pelletier E."/>
            <person name="Niang G."/>
            <person name="Scheremetjew M."/>
            <person name="Finn R."/>
            <person name="Kale V."/>
            <person name="Holt S."/>
            <person name="Cochrane G."/>
            <person name="Meng A."/>
            <person name="Brown T."/>
            <person name="Cohen L."/>
        </authorList>
    </citation>
    <scope>NUCLEOTIDE SEQUENCE</scope>
    <source>
        <strain evidence="3">RCC251</strain>
    </source>
</reference>
<dbReference type="InterPro" id="IPR041667">
    <property type="entry name" value="Cupin_8"/>
</dbReference>
<proteinExistence type="inferred from homology"/>
<comment type="similarity">
    <text evidence="1">Belongs to the JARID1 histone demethylase family.</text>
</comment>
<dbReference type="PANTHER" id="PTHR12461:SF99">
    <property type="entry name" value="BIFUNCTIONAL PEPTIDASE AND (3S)-LYSYL HYDROXYLASE JMJD7"/>
    <property type="match status" value="1"/>
</dbReference>
<evidence type="ECO:0000256" key="1">
    <source>
        <dbReference type="ARBA" id="ARBA00006801"/>
    </source>
</evidence>
<dbReference type="Gene3D" id="2.60.120.10">
    <property type="entry name" value="Jelly Rolls"/>
    <property type="match status" value="1"/>
</dbReference>
<dbReference type="AlphaFoldDB" id="A0A7R9SXR4"/>
<dbReference type="SUPFAM" id="SSF51197">
    <property type="entry name" value="Clavaminate synthase-like"/>
    <property type="match status" value="1"/>
</dbReference>
<organism evidence="3">
    <name type="scientific">Pycnococcus provasolii</name>
    <dbReference type="NCBI Taxonomy" id="41880"/>
    <lineage>
        <taxon>Eukaryota</taxon>
        <taxon>Viridiplantae</taxon>
        <taxon>Chlorophyta</taxon>
        <taxon>Pseudoscourfieldiophyceae</taxon>
        <taxon>Pseudoscourfieldiales</taxon>
        <taxon>Pycnococcaceae</taxon>
        <taxon>Pycnococcus</taxon>
    </lineage>
</organism>
<dbReference type="PROSITE" id="PS51184">
    <property type="entry name" value="JMJC"/>
    <property type="match status" value="1"/>
</dbReference>